<evidence type="ECO:0000256" key="5">
    <source>
        <dbReference type="SAM" id="Coils"/>
    </source>
</evidence>
<evidence type="ECO:0000256" key="1">
    <source>
        <dbReference type="ARBA" id="ARBA00004370"/>
    </source>
</evidence>
<dbReference type="Gene3D" id="1.10.287.950">
    <property type="entry name" value="Methyl-accepting chemotaxis protein"/>
    <property type="match status" value="1"/>
</dbReference>
<dbReference type="SMART" id="SM00283">
    <property type="entry name" value="MA"/>
    <property type="match status" value="1"/>
</dbReference>
<evidence type="ECO:0000256" key="4">
    <source>
        <dbReference type="PROSITE-ProRule" id="PRU00284"/>
    </source>
</evidence>
<dbReference type="Proteomes" id="UP001500359">
    <property type="component" value="Unassembled WGS sequence"/>
</dbReference>
<comment type="caution">
    <text evidence="7">The sequence shown here is derived from an EMBL/GenBank/DDBJ whole genome shotgun (WGS) entry which is preliminary data.</text>
</comment>
<feature type="coiled-coil region" evidence="5">
    <location>
        <begin position="7"/>
        <end position="48"/>
    </location>
</feature>
<accession>A0ABP3X1I6</accession>
<dbReference type="InterPro" id="IPR004089">
    <property type="entry name" value="MCPsignal_dom"/>
</dbReference>
<feature type="domain" description="Methyl-accepting transducer" evidence="6">
    <location>
        <begin position="65"/>
        <end position="277"/>
    </location>
</feature>
<dbReference type="PANTHER" id="PTHR32089">
    <property type="entry name" value="METHYL-ACCEPTING CHEMOTAXIS PROTEIN MCPB"/>
    <property type="match status" value="1"/>
</dbReference>
<evidence type="ECO:0000256" key="3">
    <source>
        <dbReference type="ARBA" id="ARBA00029447"/>
    </source>
</evidence>
<evidence type="ECO:0000256" key="2">
    <source>
        <dbReference type="ARBA" id="ARBA00023224"/>
    </source>
</evidence>
<evidence type="ECO:0000259" key="6">
    <source>
        <dbReference type="PROSITE" id="PS50111"/>
    </source>
</evidence>
<keyword evidence="8" id="KW-1185">Reference proteome</keyword>
<comment type="similarity">
    <text evidence="3">Belongs to the methyl-accepting chemotaxis (MCP) protein family.</text>
</comment>
<protein>
    <submittedName>
        <fullName evidence="7">Methyl-accepting chemotaxis protein</fullName>
    </submittedName>
</protein>
<proteinExistence type="inferred from homology"/>
<dbReference type="RefSeq" id="WP_343860699.1">
    <property type="nucleotide sequence ID" value="NZ_BAAAFD010000008.1"/>
</dbReference>
<dbReference type="Pfam" id="PF00015">
    <property type="entry name" value="MCPsignal"/>
    <property type="match status" value="1"/>
</dbReference>
<dbReference type="InterPro" id="IPR004090">
    <property type="entry name" value="Chemotax_Me-accpt_rcpt"/>
</dbReference>
<dbReference type="PRINTS" id="PR00260">
    <property type="entry name" value="CHEMTRNSDUCR"/>
</dbReference>
<evidence type="ECO:0000313" key="7">
    <source>
        <dbReference type="EMBL" id="GAA0858062.1"/>
    </source>
</evidence>
<comment type="subcellular location">
    <subcellularLocation>
        <location evidence="1">Membrane</location>
    </subcellularLocation>
</comment>
<keyword evidence="2 4" id="KW-0807">Transducer</keyword>
<sequence length="357" mass="37717">MFFKKVNEEDQRKIRELTDDNQALQSQIVKLQAQLAEALEASAQQSTENSEAQVVAEVMLDGQKSLSSVKNSLSLTASTLAAESAKVKNAQELFTGSSEMLDEAASGLTQIDAMAAKGVTHAGELSGLASSISSFVGVINSIAEQTNLLALNAAIEAARAGESGRGFAVVAEEVRNLAMRSSESTQEINNLVEKIEEGTRNIESNINEVSSQSKELVTKTSEVKDKVSQVLAMSTSMSNTISESAERTSLANAQIDHLDMKRAVYNSLIGNGERSVNAIGEASSSDLTSWINSLGAEGSSSSIRSVEHANQKVFDAARMALSGAGENIDSSVLEALSNMEKASSDLMSKIDGLVSDV</sequence>
<dbReference type="SUPFAM" id="SSF58104">
    <property type="entry name" value="Methyl-accepting chemotaxis protein (MCP) signaling domain"/>
    <property type="match status" value="1"/>
</dbReference>
<evidence type="ECO:0000313" key="8">
    <source>
        <dbReference type="Proteomes" id="UP001500359"/>
    </source>
</evidence>
<name>A0ABP3X1I6_9ALTE</name>
<reference evidence="8" key="1">
    <citation type="journal article" date="2019" name="Int. J. Syst. Evol. Microbiol.">
        <title>The Global Catalogue of Microorganisms (GCM) 10K type strain sequencing project: providing services to taxonomists for standard genome sequencing and annotation.</title>
        <authorList>
            <consortium name="The Broad Institute Genomics Platform"/>
            <consortium name="The Broad Institute Genome Sequencing Center for Infectious Disease"/>
            <person name="Wu L."/>
            <person name="Ma J."/>
        </authorList>
    </citation>
    <scope>NUCLEOTIDE SEQUENCE [LARGE SCALE GENOMIC DNA]</scope>
    <source>
        <strain evidence="8">JCM 15896</strain>
    </source>
</reference>
<dbReference type="PROSITE" id="PS50111">
    <property type="entry name" value="CHEMOTAXIS_TRANSDUC_2"/>
    <property type="match status" value="1"/>
</dbReference>
<organism evidence="7 8">
    <name type="scientific">Aliiglaciecola litoralis</name>
    <dbReference type="NCBI Taxonomy" id="582857"/>
    <lineage>
        <taxon>Bacteria</taxon>
        <taxon>Pseudomonadati</taxon>
        <taxon>Pseudomonadota</taxon>
        <taxon>Gammaproteobacteria</taxon>
        <taxon>Alteromonadales</taxon>
        <taxon>Alteromonadaceae</taxon>
        <taxon>Aliiglaciecola</taxon>
    </lineage>
</organism>
<dbReference type="EMBL" id="BAAAFD010000008">
    <property type="protein sequence ID" value="GAA0858062.1"/>
    <property type="molecule type" value="Genomic_DNA"/>
</dbReference>
<keyword evidence="5" id="KW-0175">Coiled coil</keyword>
<gene>
    <name evidence="7" type="ORF">GCM10009114_26230</name>
</gene>
<dbReference type="PANTHER" id="PTHR32089:SF70">
    <property type="entry name" value="ENERGY TAXIS MODULATING METHYL ACCEPTING SENSORY TRANSDUCER"/>
    <property type="match status" value="1"/>
</dbReference>